<keyword evidence="3" id="KW-0732">Signal</keyword>
<organism evidence="5 6">
    <name type="scientific">Diaporthe australafricana</name>
    <dbReference type="NCBI Taxonomy" id="127596"/>
    <lineage>
        <taxon>Eukaryota</taxon>
        <taxon>Fungi</taxon>
        <taxon>Dikarya</taxon>
        <taxon>Ascomycota</taxon>
        <taxon>Pezizomycotina</taxon>
        <taxon>Sordariomycetes</taxon>
        <taxon>Sordariomycetidae</taxon>
        <taxon>Diaporthales</taxon>
        <taxon>Diaporthaceae</taxon>
        <taxon>Diaporthe</taxon>
    </lineage>
</organism>
<comment type="caution">
    <text evidence="5">The sequence shown here is derived from an EMBL/GenBank/DDBJ whole genome shotgun (WGS) entry which is preliminary data.</text>
</comment>
<dbReference type="EMBL" id="JAWRVE010000040">
    <property type="protein sequence ID" value="KAL1869676.1"/>
    <property type="molecule type" value="Genomic_DNA"/>
</dbReference>
<evidence type="ECO:0000313" key="5">
    <source>
        <dbReference type="EMBL" id="KAL1869676.1"/>
    </source>
</evidence>
<proteinExistence type="predicted"/>
<dbReference type="Gene3D" id="1.10.1280.10">
    <property type="entry name" value="Di-copper center containing domain from catechol oxidase"/>
    <property type="match status" value="1"/>
</dbReference>
<feature type="domain" description="Tyrosinase copper-binding" evidence="4">
    <location>
        <begin position="253"/>
        <end position="264"/>
    </location>
</feature>
<dbReference type="PRINTS" id="PR00092">
    <property type="entry name" value="TYROSINASE"/>
</dbReference>
<keyword evidence="2" id="KW-0186">Copper</keyword>
<dbReference type="SUPFAM" id="SSF48056">
    <property type="entry name" value="Di-copper centre-containing domain"/>
    <property type="match status" value="1"/>
</dbReference>
<feature type="chain" id="PRO_5046779780" description="Tyrosinase copper-binding domain-containing protein" evidence="3">
    <location>
        <begin position="22"/>
        <end position="352"/>
    </location>
</feature>
<dbReference type="Pfam" id="PF00264">
    <property type="entry name" value="Tyrosinase"/>
    <property type="match status" value="1"/>
</dbReference>
<gene>
    <name evidence="5" type="ORF">Daus18300_005531</name>
</gene>
<dbReference type="Proteomes" id="UP001583177">
    <property type="component" value="Unassembled WGS sequence"/>
</dbReference>
<dbReference type="PANTHER" id="PTHR11474">
    <property type="entry name" value="TYROSINASE FAMILY MEMBER"/>
    <property type="match status" value="1"/>
</dbReference>
<evidence type="ECO:0000256" key="2">
    <source>
        <dbReference type="ARBA" id="ARBA00023008"/>
    </source>
</evidence>
<reference evidence="5 6" key="1">
    <citation type="journal article" date="2024" name="IMA Fungus">
        <title>IMA Genome - F19 : A genome assembly and annotation guide to empower mycologists, including annotated draft genome sequences of Ceratocystis pirilliformis, Diaporthe australafricana, Fusarium ophioides, Paecilomyces lecythidis, and Sporothrix stenoceras.</title>
        <authorList>
            <person name="Aylward J."/>
            <person name="Wilson A.M."/>
            <person name="Visagie C.M."/>
            <person name="Spraker J."/>
            <person name="Barnes I."/>
            <person name="Buitendag C."/>
            <person name="Ceriani C."/>
            <person name="Del Mar Angel L."/>
            <person name="du Plessis D."/>
            <person name="Fuchs T."/>
            <person name="Gasser K."/>
            <person name="Kramer D."/>
            <person name="Li W."/>
            <person name="Munsamy K."/>
            <person name="Piso A."/>
            <person name="Price J.L."/>
            <person name="Sonnekus B."/>
            <person name="Thomas C."/>
            <person name="van der Nest A."/>
            <person name="van Dijk A."/>
            <person name="van Heerden A."/>
            <person name="van Vuuren N."/>
            <person name="Yilmaz N."/>
            <person name="Duong T.A."/>
            <person name="van der Merwe N.A."/>
            <person name="Wingfield M.J."/>
            <person name="Wingfield B.D."/>
        </authorList>
    </citation>
    <scope>NUCLEOTIDE SEQUENCE [LARGE SCALE GENOMIC DNA]</scope>
    <source>
        <strain evidence="5 6">CMW 18300</strain>
    </source>
</reference>
<dbReference type="InterPro" id="IPR002227">
    <property type="entry name" value="Tyrosinase_Cu-bd"/>
</dbReference>
<keyword evidence="6" id="KW-1185">Reference proteome</keyword>
<evidence type="ECO:0000259" key="4">
    <source>
        <dbReference type="PROSITE" id="PS00498"/>
    </source>
</evidence>
<evidence type="ECO:0000313" key="6">
    <source>
        <dbReference type="Proteomes" id="UP001583177"/>
    </source>
</evidence>
<protein>
    <recommendedName>
        <fullName evidence="4">Tyrosinase copper-binding domain-containing protein</fullName>
    </recommendedName>
</protein>
<evidence type="ECO:0000256" key="3">
    <source>
        <dbReference type="SAM" id="SignalP"/>
    </source>
</evidence>
<evidence type="ECO:0000256" key="1">
    <source>
        <dbReference type="ARBA" id="ARBA00022723"/>
    </source>
</evidence>
<name>A0ABR3X144_9PEZI</name>
<dbReference type="InterPro" id="IPR050316">
    <property type="entry name" value="Tyrosinase/Hemocyanin"/>
</dbReference>
<dbReference type="InterPro" id="IPR008922">
    <property type="entry name" value="Di-copper_centre_dom_sf"/>
</dbReference>
<sequence>MVKFTQLFVATVLGVFGVTSALPQSNPSSPPKRDTASCTDPIQRKPWSQLTSEEHSGYLNATLCLMSLPATLGIDDRAESRWDELQWAHIKQTNWMHSNGHFLPWHRYYVTVHAHMLRDECGYTGSIPYWDEPTDATLTHLNESVMFQSDGFGGDGVLLDGDTATIDKCVRDGPFVNQTLRLWYNTSDTTEYCIYRNLSDTALPSGITQTDVDACMTYDNYTAAWECFAGTIHGQGHSAVKGVMGHVANAPGDPMFFLHHTWLDAMWWKWQSLNLTSRLTDIGGPVMPSSSFLSRNTAMGTPGAEYLDYDGDDGNVTTLNHVLWMVGVAENVTVAEVMDVGGGVVCAEYVYY</sequence>
<accession>A0ABR3X144</accession>
<feature type="signal peptide" evidence="3">
    <location>
        <begin position="1"/>
        <end position="21"/>
    </location>
</feature>
<keyword evidence="1" id="KW-0479">Metal-binding</keyword>
<dbReference type="PROSITE" id="PS00498">
    <property type="entry name" value="TYROSINASE_2"/>
    <property type="match status" value="1"/>
</dbReference>
<dbReference type="PANTHER" id="PTHR11474:SF126">
    <property type="entry name" value="TYROSINASE-LIKE PROTEIN TYR-1-RELATED"/>
    <property type="match status" value="1"/>
</dbReference>